<accession>A0A8S5RP81</accession>
<protein>
    <submittedName>
        <fullName evidence="1">Uncharacterized protein</fullName>
    </submittedName>
</protein>
<dbReference type="EMBL" id="BK059132">
    <property type="protein sequence ID" value="DAE33160.1"/>
    <property type="molecule type" value="Genomic_DNA"/>
</dbReference>
<organism evidence="1">
    <name type="scientific">virus sp. ctrcb4</name>
    <dbReference type="NCBI Taxonomy" id="2825824"/>
    <lineage>
        <taxon>Viruses</taxon>
    </lineage>
</organism>
<name>A0A8S5RP81_9VIRU</name>
<proteinExistence type="predicted"/>
<evidence type="ECO:0000313" key="1">
    <source>
        <dbReference type="EMBL" id="DAE33160.1"/>
    </source>
</evidence>
<reference evidence="1" key="1">
    <citation type="journal article" date="2021" name="Proc. Natl. Acad. Sci. U.S.A.">
        <title>A Catalog of Tens of Thousands of Viruses from Human Metagenomes Reveals Hidden Associations with Chronic Diseases.</title>
        <authorList>
            <person name="Tisza M.J."/>
            <person name="Buck C.B."/>
        </authorList>
    </citation>
    <scope>NUCLEOTIDE SEQUENCE</scope>
    <source>
        <strain evidence="1">Ctrcb4</strain>
    </source>
</reference>
<sequence length="249" mass="27951">MQKNIVNHISKMKPGNLIHDSLNEGVEETVEEITSDAIKALYSGLNALGIADKERNYNFGITPEDMISRYFTSFVGGGIGGAVFSLHNRFDRKNNPILNSTLTQNDDSLKEIIYLLRDGKENQLRMELDRLHKAGKLGSTNLSGTEIEFVKDGNITEAQYKATSSGDSQNDLLYQQIGFYIDRINEVLKEEGLDLSDAELQYITQQADIAGKSIEETRQGYLNLKKLSRQQTIEDKIISSGLYSQIFED</sequence>